<dbReference type="InterPro" id="IPR003838">
    <property type="entry name" value="ABC3_permease_C"/>
</dbReference>
<feature type="transmembrane region" description="Helical" evidence="7">
    <location>
        <begin position="24"/>
        <end position="44"/>
    </location>
</feature>
<dbReference type="EC" id="3.6.3.-" evidence="11"/>
<comment type="subcellular location">
    <subcellularLocation>
        <location evidence="1">Cell membrane</location>
        <topology evidence="1">Multi-pass membrane protein</topology>
    </subcellularLocation>
</comment>
<dbReference type="EMBL" id="CACRUV010000010">
    <property type="protein sequence ID" value="VYT79883.1"/>
    <property type="molecule type" value="Genomic_DNA"/>
</dbReference>
<feature type="transmembrane region" description="Helical" evidence="7">
    <location>
        <begin position="287"/>
        <end position="312"/>
    </location>
</feature>
<organism evidence="11">
    <name type="scientific">Parabacteroides merdae</name>
    <dbReference type="NCBI Taxonomy" id="46503"/>
    <lineage>
        <taxon>Bacteria</taxon>
        <taxon>Pseudomonadati</taxon>
        <taxon>Bacteroidota</taxon>
        <taxon>Bacteroidia</taxon>
        <taxon>Bacteroidales</taxon>
        <taxon>Tannerellaceae</taxon>
        <taxon>Parabacteroides</taxon>
    </lineage>
</organism>
<reference evidence="10" key="2">
    <citation type="submission" date="2022-01" db="EMBL/GenBank/DDBJ databases">
        <title>Novel bile acid biosynthetic pathways are enriched in the microbiome of centenarians.</title>
        <authorList>
            <person name="Sato Y."/>
            <person name="Atarashi K."/>
            <person name="Plichta R.D."/>
            <person name="Arai Y."/>
            <person name="Sasajima S."/>
            <person name="Kearney M.S."/>
            <person name="Suda W."/>
            <person name="Takeshita K."/>
            <person name="Sasaki T."/>
            <person name="Okamoto S."/>
            <person name="Skelly N.A."/>
            <person name="Okamura Y."/>
            <person name="Vlamakis H."/>
            <person name="Li Y."/>
            <person name="Tanoue T."/>
            <person name="Takei H."/>
            <person name="Nittono H."/>
            <person name="Narushima S."/>
            <person name="Irie J."/>
            <person name="Itoh H."/>
            <person name="Moriya K."/>
            <person name="Sugiura Y."/>
            <person name="Suematsu M."/>
            <person name="Moritoki N."/>
            <person name="Shibata S."/>
            <person name="Littman R.D."/>
            <person name="Fischbach A.M."/>
            <person name="Uwamino Y."/>
            <person name="Inoue T."/>
            <person name="Honda A."/>
            <person name="Hattori M."/>
            <person name="Murai T."/>
            <person name="Xavier J.R."/>
            <person name="Hirose N."/>
            <person name="Honda K."/>
        </authorList>
    </citation>
    <scope>NUCLEOTIDE SEQUENCE</scope>
    <source>
        <strain evidence="10">CE91-St3</strain>
    </source>
</reference>
<evidence type="ECO:0000313" key="10">
    <source>
        <dbReference type="EMBL" id="GKH74070.1"/>
    </source>
</evidence>
<dbReference type="PANTHER" id="PTHR30572">
    <property type="entry name" value="MEMBRANE COMPONENT OF TRANSPORTER-RELATED"/>
    <property type="match status" value="1"/>
</dbReference>
<keyword evidence="11" id="KW-0378">Hydrolase</keyword>
<feature type="transmembrane region" description="Helical" evidence="7">
    <location>
        <begin position="383"/>
        <end position="405"/>
    </location>
</feature>
<comment type="similarity">
    <text evidence="6">Belongs to the ABC-4 integral membrane protein family.</text>
</comment>
<evidence type="ECO:0000256" key="6">
    <source>
        <dbReference type="ARBA" id="ARBA00038076"/>
    </source>
</evidence>
<evidence type="ECO:0000313" key="11">
    <source>
        <dbReference type="EMBL" id="VYT79883.1"/>
    </source>
</evidence>
<keyword evidence="3 7" id="KW-0812">Transmembrane</keyword>
<dbReference type="Pfam" id="PF12704">
    <property type="entry name" value="MacB_PCD"/>
    <property type="match status" value="1"/>
</dbReference>
<sequence length="422" mass="47199">MFIFDIDRWVEIWVTITRNKTRSLLTGFGVFWGILMLVILLGSGNGFKNGVLKNVDGFSTNSAFFFSERTGEPYKGYKKGRYWQMRNRDLETIRQRVKGVRYLSPMIMQWGGQNNVVRGQKAGTYNVRGVYSEYFNIETQHILAGRLLNEIDMIEKRKVCLIGNIVREVLFAPDEDPIGQYIRVNGIYYQVVGVIKPKPRAQIGGRTEESVMIPFKTLQQASNQGDKFWFLCATADDGYSCDKMVEDIKTVLRSQNEISPTDEHAISSFTIAKQFETFDMLFTGINILVWLVGIGTLLAGIIGVSNIMMVTVRERTREIGVRRAIGAKPFDIISQIMSESLLLTSLAGLIGLSVGVFLLDVVNNAMASDGDVSNDTFFSNPEIHIGTAVAATVILLFSGLLAGLIPAWRAMQIKAIDAIREE</sequence>
<keyword evidence="11" id="KW-0067">ATP-binding</keyword>
<proteinExistence type="inferred from homology"/>
<dbReference type="InterPro" id="IPR050250">
    <property type="entry name" value="Macrolide_Exporter_MacB"/>
</dbReference>
<dbReference type="Pfam" id="PF02687">
    <property type="entry name" value="FtsX"/>
    <property type="match status" value="1"/>
</dbReference>
<protein>
    <submittedName>
        <fullName evidence="10">ABC transporter ATP-binding protein</fullName>
    </submittedName>
    <submittedName>
        <fullName evidence="11">Macrolide export ATP-binding/permease protein MacB</fullName>
        <ecNumber evidence="11">3.6.3.-</ecNumber>
    </submittedName>
</protein>
<dbReference type="InterPro" id="IPR025857">
    <property type="entry name" value="MacB_PCD"/>
</dbReference>
<evidence type="ECO:0000256" key="4">
    <source>
        <dbReference type="ARBA" id="ARBA00022989"/>
    </source>
</evidence>
<dbReference type="GO" id="GO:0016787">
    <property type="term" value="F:hydrolase activity"/>
    <property type="evidence" value="ECO:0007669"/>
    <property type="project" value="UniProtKB-KW"/>
</dbReference>
<keyword evidence="11" id="KW-0547">Nucleotide-binding</keyword>
<evidence type="ECO:0000259" key="8">
    <source>
        <dbReference type="Pfam" id="PF02687"/>
    </source>
</evidence>
<gene>
    <name evidence="11" type="primary">macB_1</name>
    <name evidence="10" type="ORF">CE91St3_39330</name>
    <name evidence="11" type="ORF">PMLFYP103_00601</name>
</gene>
<feature type="domain" description="ABC3 transporter permease C-terminal" evidence="8">
    <location>
        <begin position="291"/>
        <end position="413"/>
    </location>
</feature>
<keyword evidence="4 7" id="KW-1133">Transmembrane helix</keyword>
<dbReference type="EMBL" id="BQNZ01000005">
    <property type="protein sequence ID" value="GKH74070.1"/>
    <property type="molecule type" value="Genomic_DNA"/>
</dbReference>
<evidence type="ECO:0000256" key="7">
    <source>
        <dbReference type="SAM" id="Phobius"/>
    </source>
</evidence>
<dbReference type="GO" id="GO:0005524">
    <property type="term" value="F:ATP binding"/>
    <property type="evidence" value="ECO:0007669"/>
    <property type="project" value="UniProtKB-KW"/>
</dbReference>
<dbReference type="GO" id="GO:0005886">
    <property type="term" value="C:plasma membrane"/>
    <property type="evidence" value="ECO:0007669"/>
    <property type="project" value="UniProtKB-SubCell"/>
</dbReference>
<feature type="domain" description="MacB-like periplasmic core" evidence="9">
    <location>
        <begin position="23"/>
        <end position="250"/>
    </location>
</feature>
<evidence type="ECO:0000256" key="1">
    <source>
        <dbReference type="ARBA" id="ARBA00004651"/>
    </source>
</evidence>
<reference evidence="11" key="1">
    <citation type="submission" date="2019-11" db="EMBL/GenBank/DDBJ databases">
        <authorList>
            <person name="Feng L."/>
        </authorList>
    </citation>
    <scope>NUCLEOTIDE SEQUENCE</scope>
    <source>
        <strain evidence="11">PmerdaeLFYP103</strain>
    </source>
</reference>
<evidence type="ECO:0000259" key="9">
    <source>
        <dbReference type="Pfam" id="PF12704"/>
    </source>
</evidence>
<name>A0A6N2ZMI2_9BACT</name>
<keyword evidence="5 7" id="KW-0472">Membrane</keyword>
<dbReference type="GO" id="GO:0022857">
    <property type="term" value="F:transmembrane transporter activity"/>
    <property type="evidence" value="ECO:0007669"/>
    <property type="project" value="TreeGrafter"/>
</dbReference>
<dbReference type="PANTHER" id="PTHR30572:SF4">
    <property type="entry name" value="ABC TRANSPORTER PERMEASE YTRF"/>
    <property type="match status" value="1"/>
</dbReference>
<evidence type="ECO:0000256" key="2">
    <source>
        <dbReference type="ARBA" id="ARBA00022475"/>
    </source>
</evidence>
<accession>A0A6N2ZMI2</accession>
<dbReference type="AlphaFoldDB" id="A0A6N2ZMI2"/>
<feature type="transmembrane region" description="Helical" evidence="7">
    <location>
        <begin position="341"/>
        <end position="363"/>
    </location>
</feature>
<evidence type="ECO:0000256" key="5">
    <source>
        <dbReference type="ARBA" id="ARBA00023136"/>
    </source>
</evidence>
<dbReference type="Proteomes" id="UP001055114">
    <property type="component" value="Unassembled WGS sequence"/>
</dbReference>
<keyword evidence="2" id="KW-1003">Cell membrane</keyword>
<evidence type="ECO:0000256" key="3">
    <source>
        <dbReference type="ARBA" id="ARBA00022692"/>
    </source>
</evidence>